<feature type="domain" description="HTH tetR-type" evidence="3">
    <location>
        <begin position="9"/>
        <end position="69"/>
    </location>
</feature>
<evidence type="ECO:0000256" key="1">
    <source>
        <dbReference type="ARBA" id="ARBA00023125"/>
    </source>
</evidence>
<dbReference type="InterPro" id="IPR009057">
    <property type="entry name" value="Homeodomain-like_sf"/>
</dbReference>
<dbReference type="HOGENOM" id="CLU_069356_21_5_5"/>
<sequence>MDKMGPDTSEREREVMEATLRLIGRSGLKAVTHRAVAAEVGMSLGAITHRFGTRDLLVEAALNFALMREVARLRALALKLQSDALDLESWIDALVGWYAKELDAEAEIHIACYEAFLAAARDDRYRPIVAEWQQTWQRSAELALAAAGSRTPRLHAEIFVSVLVGTVLGQLATPRRKFKPEMRAALSELVRGLTGRL</sequence>
<evidence type="ECO:0000256" key="2">
    <source>
        <dbReference type="PROSITE-ProRule" id="PRU00335"/>
    </source>
</evidence>
<dbReference type="InterPro" id="IPR041583">
    <property type="entry name" value="TetR_C_31"/>
</dbReference>
<dbReference type="Pfam" id="PF17940">
    <property type="entry name" value="TetR_C_31"/>
    <property type="match status" value="1"/>
</dbReference>
<name>E6VJE2_RHOPX</name>
<dbReference type="AlphaFoldDB" id="E6VJE2"/>
<dbReference type="EMBL" id="CP002418">
    <property type="protein sequence ID" value="ADU44388.1"/>
    <property type="molecule type" value="Genomic_DNA"/>
</dbReference>
<dbReference type="Gene3D" id="1.10.357.10">
    <property type="entry name" value="Tetracycline Repressor, domain 2"/>
    <property type="match status" value="1"/>
</dbReference>
<dbReference type="KEGG" id="rpx:Rpdx1_2805"/>
<dbReference type="eggNOG" id="COG3226">
    <property type="taxonomic scope" value="Bacteria"/>
</dbReference>
<dbReference type="BioCyc" id="RPAL652103:RPDX1_RS13805-MONOMER"/>
<dbReference type="GO" id="GO:0003677">
    <property type="term" value="F:DNA binding"/>
    <property type="evidence" value="ECO:0007669"/>
    <property type="project" value="UniProtKB-UniRule"/>
</dbReference>
<accession>E6VJE2</accession>
<dbReference type="InterPro" id="IPR001647">
    <property type="entry name" value="HTH_TetR"/>
</dbReference>
<evidence type="ECO:0000259" key="3">
    <source>
        <dbReference type="PROSITE" id="PS50977"/>
    </source>
</evidence>
<evidence type="ECO:0000313" key="4">
    <source>
        <dbReference type="EMBL" id="ADU44388.1"/>
    </source>
</evidence>
<proteinExistence type="predicted"/>
<keyword evidence="1 2" id="KW-0238">DNA-binding</keyword>
<dbReference type="InterPro" id="IPR036271">
    <property type="entry name" value="Tet_transcr_reg_TetR-rel_C_sf"/>
</dbReference>
<organism evidence="4 5">
    <name type="scientific">Rhodopseudomonas palustris (strain DX-1)</name>
    <dbReference type="NCBI Taxonomy" id="652103"/>
    <lineage>
        <taxon>Bacteria</taxon>
        <taxon>Pseudomonadati</taxon>
        <taxon>Pseudomonadota</taxon>
        <taxon>Alphaproteobacteria</taxon>
        <taxon>Hyphomicrobiales</taxon>
        <taxon>Nitrobacteraceae</taxon>
        <taxon>Rhodopseudomonas</taxon>
    </lineage>
</organism>
<dbReference type="Pfam" id="PF00440">
    <property type="entry name" value="TetR_N"/>
    <property type="match status" value="1"/>
</dbReference>
<gene>
    <name evidence="4" type="ordered locus">Rpdx1_2805</name>
</gene>
<dbReference type="PROSITE" id="PS50977">
    <property type="entry name" value="HTH_TETR_2"/>
    <property type="match status" value="1"/>
</dbReference>
<dbReference type="SUPFAM" id="SSF48498">
    <property type="entry name" value="Tetracyclin repressor-like, C-terminal domain"/>
    <property type="match status" value="1"/>
</dbReference>
<dbReference type="STRING" id="652103.Rpdx1_2805"/>
<dbReference type="SUPFAM" id="SSF46689">
    <property type="entry name" value="Homeodomain-like"/>
    <property type="match status" value="1"/>
</dbReference>
<reference evidence="4" key="1">
    <citation type="submission" date="2010-12" db="EMBL/GenBank/DDBJ databases">
        <title>Complete sequence of Rhodopseudomonas palustris DX-1.</title>
        <authorList>
            <consortium name="US DOE Joint Genome Institute"/>
            <person name="Lucas S."/>
            <person name="Copeland A."/>
            <person name="Lapidus A."/>
            <person name="Cheng J.-F."/>
            <person name="Goodwin L."/>
            <person name="Pitluck S."/>
            <person name="Misra M."/>
            <person name="Chertkov O."/>
            <person name="Detter J.C."/>
            <person name="Han C."/>
            <person name="Tapia R."/>
            <person name="Land M."/>
            <person name="Hauser L."/>
            <person name="Kyrpides N."/>
            <person name="Ivanova N."/>
            <person name="Ovchinnikova G."/>
            <person name="Logan B."/>
            <person name="Oda Y."/>
            <person name="Harwood C."/>
            <person name="Woyke T."/>
        </authorList>
    </citation>
    <scope>NUCLEOTIDE SEQUENCE [LARGE SCALE GENOMIC DNA]</scope>
    <source>
        <strain evidence="4">DX-1</strain>
    </source>
</reference>
<protein>
    <submittedName>
        <fullName evidence="4">Transcriptional regulator, TetR family</fullName>
    </submittedName>
</protein>
<feature type="DNA-binding region" description="H-T-H motif" evidence="2">
    <location>
        <begin position="32"/>
        <end position="51"/>
    </location>
</feature>
<dbReference type="Proteomes" id="UP000001402">
    <property type="component" value="Chromosome"/>
</dbReference>
<evidence type="ECO:0000313" key="5">
    <source>
        <dbReference type="Proteomes" id="UP000001402"/>
    </source>
</evidence>